<evidence type="ECO:0000256" key="1">
    <source>
        <dbReference type="SAM" id="Phobius"/>
    </source>
</evidence>
<proteinExistence type="predicted"/>
<name>A0A9P6NLK8_9BASI</name>
<keyword evidence="3" id="KW-1185">Reference proteome</keyword>
<accession>A0A9P6NLK8</accession>
<dbReference type="AlphaFoldDB" id="A0A9P6NLK8"/>
<feature type="transmembrane region" description="Helical" evidence="1">
    <location>
        <begin position="20"/>
        <end position="39"/>
    </location>
</feature>
<keyword evidence="1" id="KW-1133">Transmembrane helix</keyword>
<organism evidence="2 3">
    <name type="scientific">Cronartium quercuum f. sp. fusiforme G11</name>
    <dbReference type="NCBI Taxonomy" id="708437"/>
    <lineage>
        <taxon>Eukaryota</taxon>
        <taxon>Fungi</taxon>
        <taxon>Dikarya</taxon>
        <taxon>Basidiomycota</taxon>
        <taxon>Pucciniomycotina</taxon>
        <taxon>Pucciniomycetes</taxon>
        <taxon>Pucciniales</taxon>
        <taxon>Coleosporiaceae</taxon>
        <taxon>Cronartium</taxon>
    </lineage>
</organism>
<keyword evidence="1" id="KW-0472">Membrane</keyword>
<protein>
    <submittedName>
        <fullName evidence="2">Uncharacterized protein</fullName>
    </submittedName>
</protein>
<sequence length="70" mass="8715">MLSQVIIFLQFHQLVKMFNFFFIPDFIFFFFFFFVFSPVTGLTTNTLSYIPKGWVRQEEHYKQMRFRVRL</sequence>
<dbReference type="Proteomes" id="UP000886653">
    <property type="component" value="Unassembled WGS sequence"/>
</dbReference>
<dbReference type="EMBL" id="MU167263">
    <property type="protein sequence ID" value="KAG0146253.1"/>
    <property type="molecule type" value="Genomic_DNA"/>
</dbReference>
<reference evidence="2" key="1">
    <citation type="submission" date="2013-11" db="EMBL/GenBank/DDBJ databases">
        <title>Genome sequence of the fusiform rust pathogen reveals effectors for host alternation and coevolution with pine.</title>
        <authorList>
            <consortium name="DOE Joint Genome Institute"/>
            <person name="Smith K."/>
            <person name="Pendleton A."/>
            <person name="Kubisiak T."/>
            <person name="Anderson C."/>
            <person name="Salamov A."/>
            <person name="Aerts A."/>
            <person name="Riley R."/>
            <person name="Clum A."/>
            <person name="Lindquist E."/>
            <person name="Ence D."/>
            <person name="Campbell M."/>
            <person name="Kronenberg Z."/>
            <person name="Feau N."/>
            <person name="Dhillon B."/>
            <person name="Hamelin R."/>
            <person name="Burleigh J."/>
            <person name="Smith J."/>
            <person name="Yandell M."/>
            <person name="Nelson C."/>
            <person name="Grigoriev I."/>
            <person name="Davis J."/>
        </authorList>
    </citation>
    <scope>NUCLEOTIDE SEQUENCE</scope>
    <source>
        <strain evidence="2">G11</strain>
    </source>
</reference>
<gene>
    <name evidence="2" type="ORF">CROQUDRAFT_527515</name>
</gene>
<comment type="caution">
    <text evidence="2">The sequence shown here is derived from an EMBL/GenBank/DDBJ whole genome shotgun (WGS) entry which is preliminary data.</text>
</comment>
<evidence type="ECO:0000313" key="3">
    <source>
        <dbReference type="Proteomes" id="UP000886653"/>
    </source>
</evidence>
<evidence type="ECO:0000313" key="2">
    <source>
        <dbReference type="EMBL" id="KAG0146253.1"/>
    </source>
</evidence>
<keyword evidence="1" id="KW-0812">Transmembrane</keyword>